<gene>
    <name evidence="2" type="ORF">OF122_15950</name>
</gene>
<sequence>MSIGGRLSQAVRLDQVANARFDEVMNRFLGINRTDGRCLDLIDQNQRMTAGQLAEQAGLTTGAVTALIDRLEAAGYIERKRDETDRRKIWVELTPLMRTIGARIFGQFEEIGALITSGFSEAELEAVHRYLTISAALNNERARLLEQHLPDAGAGPEDRLVEARAFERESRAMTATIRAAGRKGLDVTTDLFED</sequence>
<dbReference type="Gene3D" id="1.10.10.10">
    <property type="entry name" value="Winged helix-like DNA-binding domain superfamily/Winged helix DNA-binding domain"/>
    <property type="match status" value="1"/>
</dbReference>
<dbReference type="EMBL" id="CP107716">
    <property type="protein sequence ID" value="UYQ71525.1"/>
    <property type="molecule type" value="Genomic_DNA"/>
</dbReference>
<dbReference type="RefSeq" id="WP_264225175.1">
    <property type="nucleotide sequence ID" value="NZ_CP107716.1"/>
</dbReference>
<evidence type="ECO:0000313" key="3">
    <source>
        <dbReference type="Proteomes" id="UP001163882"/>
    </source>
</evidence>
<dbReference type="PRINTS" id="PR00598">
    <property type="entry name" value="HTHMARR"/>
</dbReference>
<dbReference type="PANTHER" id="PTHR33164:SF106">
    <property type="entry name" value="TRANSCRIPTIONAL REGULATORY PROTEIN"/>
    <property type="match status" value="1"/>
</dbReference>
<dbReference type="PROSITE" id="PS50995">
    <property type="entry name" value="HTH_MARR_2"/>
    <property type="match status" value="1"/>
</dbReference>
<dbReference type="PRINTS" id="PR00033">
    <property type="entry name" value="HTHASNC"/>
</dbReference>
<organism evidence="2 3">
    <name type="scientific">Pelagibacterium flavum</name>
    <dbReference type="NCBI Taxonomy" id="2984530"/>
    <lineage>
        <taxon>Bacteria</taxon>
        <taxon>Pseudomonadati</taxon>
        <taxon>Pseudomonadota</taxon>
        <taxon>Alphaproteobacteria</taxon>
        <taxon>Hyphomicrobiales</taxon>
        <taxon>Devosiaceae</taxon>
        <taxon>Pelagibacterium</taxon>
    </lineage>
</organism>
<dbReference type="Pfam" id="PF01047">
    <property type="entry name" value="MarR"/>
    <property type="match status" value="1"/>
</dbReference>
<keyword evidence="3" id="KW-1185">Reference proteome</keyword>
<evidence type="ECO:0000259" key="1">
    <source>
        <dbReference type="PROSITE" id="PS50995"/>
    </source>
</evidence>
<dbReference type="InterPro" id="IPR039422">
    <property type="entry name" value="MarR/SlyA-like"/>
</dbReference>
<dbReference type="InterPro" id="IPR036388">
    <property type="entry name" value="WH-like_DNA-bd_sf"/>
</dbReference>
<dbReference type="InterPro" id="IPR000485">
    <property type="entry name" value="AsnC-type_HTH_dom"/>
</dbReference>
<reference evidence="2" key="1">
    <citation type="submission" date="2022-10" db="EMBL/GenBank/DDBJ databases">
        <title>YIM 151497 complete genome.</title>
        <authorList>
            <person name="Chen X."/>
        </authorList>
    </citation>
    <scope>NUCLEOTIDE SEQUENCE</scope>
    <source>
        <strain evidence="2">YIM 151497</strain>
    </source>
</reference>
<dbReference type="PANTHER" id="PTHR33164">
    <property type="entry name" value="TRANSCRIPTIONAL REGULATOR, MARR FAMILY"/>
    <property type="match status" value="1"/>
</dbReference>
<dbReference type="InterPro" id="IPR036390">
    <property type="entry name" value="WH_DNA-bd_sf"/>
</dbReference>
<dbReference type="Proteomes" id="UP001163882">
    <property type="component" value="Chromosome"/>
</dbReference>
<accession>A0ABY6IP82</accession>
<dbReference type="SUPFAM" id="SSF46785">
    <property type="entry name" value="Winged helix' DNA-binding domain"/>
    <property type="match status" value="1"/>
</dbReference>
<dbReference type="SMART" id="SM00347">
    <property type="entry name" value="HTH_MARR"/>
    <property type="match status" value="1"/>
</dbReference>
<dbReference type="CDD" id="cd00090">
    <property type="entry name" value="HTH_ARSR"/>
    <property type="match status" value="1"/>
</dbReference>
<evidence type="ECO:0000313" key="2">
    <source>
        <dbReference type="EMBL" id="UYQ71525.1"/>
    </source>
</evidence>
<dbReference type="InterPro" id="IPR011991">
    <property type="entry name" value="ArsR-like_HTH"/>
</dbReference>
<feature type="domain" description="HTH marR-type" evidence="1">
    <location>
        <begin position="1"/>
        <end position="136"/>
    </location>
</feature>
<proteinExistence type="predicted"/>
<protein>
    <submittedName>
        <fullName evidence="2">MarR family transcriptional regulator</fullName>
    </submittedName>
</protein>
<name>A0ABY6IP82_9HYPH</name>
<dbReference type="InterPro" id="IPR000835">
    <property type="entry name" value="HTH_MarR-typ"/>
</dbReference>